<proteinExistence type="inferred from homology"/>
<evidence type="ECO:0000313" key="9">
    <source>
        <dbReference type="Proteomes" id="UP000187203"/>
    </source>
</evidence>
<keyword evidence="3 5" id="KW-0238">DNA-binding</keyword>
<dbReference type="PANTHER" id="PTHR31506:SF15">
    <property type="entry name" value="BES1_BZR1 HOMOLOG PROTEIN 2"/>
    <property type="match status" value="1"/>
</dbReference>
<evidence type="ECO:0000313" key="8">
    <source>
        <dbReference type="EMBL" id="OMO84258.1"/>
    </source>
</evidence>
<dbReference type="GO" id="GO:0003700">
    <property type="term" value="F:DNA-binding transcription factor activity"/>
    <property type="evidence" value="ECO:0007669"/>
    <property type="project" value="UniProtKB-UniRule"/>
</dbReference>
<dbReference type="InterPro" id="IPR033264">
    <property type="entry name" value="BZR"/>
</dbReference>
<sequence>MTGASGRLPTWKERENNKRRERRRRAIAAKIYSGLRAQGNYKLPKHCDNNEVLKALCSEAGWIVEEDGTTYRKGCKPPPSELAGASTNISACSSIQPSPQSSSFPSPVPSYHASPSSSLCPSPTRFDANPSTYLLPFLQNIASIPNNLPPLRISSSAPVTPPLSSPTSRGSKPKADWESLSNGSLNSFRHPLFATSAPSSPTRRQHHTPATIPECDESDASTVDSGRWVSFQTVASTAAAAAAAAAAAPPSPTFNLVKRAVQQHNPLQDGARSHGVVTWGTVTELGRGSEFEFENGRVKPWEGERIHDIGVDDLELTLGTSKTCA</sequence>
<dbReference type="Pfam" id="PF05687">
    <property type="entry name" value="BES1_N"/>
    <property type="match status" value="1"/>
</dbReference>
<evidence type="ECO:0000259" key="7">
    <source>
        <dbReference type="Pfam" id="PF05687"/>
    </source>
</evidence>
<evidence type="ECO:0000256" key="5">
    <source>
        <dbReference type="RuleBase" id="RU369040"/>
    </source>
</evidence>
<gene>
    <name evidence="8" type="ORF">COLO4_22135</name>
</gene>
<feature type="region of interest" description="Disordered" evidence="6">
    <location>
        <begin position="195"/>
        <end position="219"/>
    </location>
</feature>
<evidence type="ECO:0000256" key="4">
    <source>
        <dbReference type="ARBA" id="ARBA00023163"/>
    </source>
</evidence>
<dbReference type="GO" id="GO:0005634">
    <property type="term" value="C:nucleus"/>
    <property type="evidence" value="ECO:0007669"/>
    <property type="project" value="UniProtKB-SubCell"/>
</dbReference>
<accession>A0A1R3INU6</accession>
<comment type="caution">
    <text evidence="8">The sequence shown here is derived from an EMBL/GenBank/DDBJ whole genome shotgun (WGS) entry which is preliminary data.</text>
</comment>
<dbReference type="GO" id="GO:0006351">
    <property type="term" value="P:DNA-templated transcription"/>
    <property type="evidence" value="ECO:0007669"/>
    <property type="project" value="InterPro"/>
</dbReference>
<keyword evidence="2 5" id="KW-0805">Transcription regulation</keyword>
<comment type="function">
    <text evidence="5">Functions in brassinosteroid signaling. May function as transcriptional repressor.</text>
</comment>
<evidence type="ECO:0000256" key="6">
    <source>
        <dbReference type="SAM" id="MobiDB-lite"/>
    </source>
</evidence>
<evidence type="ECO:0000256" key="1">
    <source>
        <dbReference type="ARBA" id="ARBA00005909"/>
    </source>
</evidence>
<evidence type="ECO:0000256" key="2">
    <source>
        <dbReference type="ARBA" id="ARBA00023015"/>
    </source>
</evidence>
<feature type="domain" description="BES1/BZR1 plant transcription factor N-terminal" evidence="7">
    <location>
        <begin position="5"/>
        <end position="128"/>
    </location>
</feature>
<keyword evidence="4 5" id="KW-0804">Transcription</keyword>
<keyword evidence="9" id="KW-1185">Reference proteome</keyword>
<dbReference type="AlphaFoldDB" id="A0A1R3INU6"/>
<dbReference type="InterPro" id="IPR008540">
    <property type="entry name" value="BES1_N"/>
</dbReference>
<keyword evidence="5" id="KW-1070">Brassinosteroid signaling pathway</keyword>
<dbReference type="PANTHER" id="PTHR31506">
    <property type="entry name" value="BES1/BZR1 HOMOLOG PROTEIN 3-RELATED"/>
    <property type="match status" value="1"/>
</dbReference>
<comment type="subcellular location">
    <subcellularLocation>
        <location evidence="5">Nucleus</location>
    </subcellularLocation>
</comment>
<dbReference type="Proteomes" id="UP000187203">
    <property type="component" value="Unassembled WGS sequence"/>
</dbReference>
<dbReference type="STRING" id="93759.A0A1R3INU6"/>
<feature type="region of interest" description="Disordered" evidence="6">
    <location>
        <begin position="91"/>
        <end position="122"/>
    </location>
</feature>
<dbReference type="OrthoDB" id="775852at2759"/>
<evidence type="ECO:0000256" key="3">
    <source>
        <dbReference type="ARBA" id="ARBA00023125"/>
    </source>
</evidence>
<dbReference type="GO" id="GO:0009742">
    <property type="term" value="P:brassinosteroid mediated signaling pathway"/>
    <property type="evidence" value="ECO:0007669"/>
    <property type="project" value="UniProtKB-UniRule"/>
</dbReference>
<reference evidence="9" key="1">
    <citation type="submission" date="2013-09" db="EMBL/GenBank/DDBJ databases">
        <title>Corchorus olitorius genome sequencing.</title>
        <authorList>
            <person name="Alam M."/>
            <person name="Haque M.S."/>
            <person name="Islam M.S."/>
            <person name="Emdad E.M."/>
            <person name="Islam M.M."/>
            <person name="Ahmed B."/>
            <person name="Halim A."/>
            <person name="Hossen Q.M.M."/>
            <person name="Hossain M.Z."/>
            <person name="Ahmed R."/>
            <person name="Khan M.M."/>
            <person name="Islam R."/>
            <person name="Rashid M.M."/>
            <person name="Khan S.A."/>
            <person name="Rahman M.S."/>
            <person name="Alam M."/>
            <person name="Yahiya A.S."/>
            <person name="Khan M.S."/>
            <person name="Azam M.S."/>
            <person name="Haque T."/>
            <person name="Lashkar M.Z.H."/>
            <person name="Akhand A.I."/>
            <person name="Morshed G."/>
            <person name="Roy S."/>
            <person name="Uddin K.S."/>
            <person name="Rabeya T."/>
            <person name="Hossain A.S."/>
            <person name="Chowdhury A."/>
            <person name="Snigdha A.R."/>
            <person name="Mortoza M.S."/>
            <person name="Matin S.A."/>
            <person name="Hoque S.M.E."/>
            <person name="Islam M.K."/>
            <person name="Roy D.K."/>
            <person name="Haider R."/>
            <person name="Moosa M.M."/>
            <person name="Elias S.M."/>
            <person name="Hasan A.M."/>
            <person name="Jahan S."/>
            <person name="Shafiuddin M."/>
            <person name="Mahmood N."/>
            <person name="Shommy N.S."/>
        </authorList>
    </citation>
    <scope>NUCLEOTIDE SEQUENCE [LARGE SCALE GENOMIC DNA]</scope>
    <source>
        <strain evidence="9">cv. O-4</strain>
    </source>
</reference>
<dbReference type="EMBL" id="AWUE01017860">
    <property type="protein sequence ID" value="OMO84258.1"/>
    <property type="molecule type" value="Genomic_DNA"/>
</dbReference>
<feature type="region of interest" description="Disordered" evidence="6">
    <location>
        <begin position="1"/>
        <end position="22"/>
    </location>
</feature>
<comment type="similarity">
    <text evidence="1 5">Belongs to the BZR/LAT61 family.</text>
</comment>
<feature type="region of interest" description="Disordered" evidence="6">
    <location>
        <begin position="153"/>
        <end position="183"/>
    </location>
</feature>
<dbReference type="GO" id="GO:0003677">
    <property type="term" value="F:DNA binding"/>
    <property type="evidence" value="ECO:0007669"/>
    <property type="project" value="UniProtKB-UniRule"/>
</dbReference>
<protein>
    <recommendedName>
        <fullName evidence="5">Protein BZR1 homolog</fullName>
    </recommendedName>
    <alternativeName>
        <fullName evidence="5">Protein BRASSINAZOLE-RESISTANT 1 homolog</fullName>
    </alternativeName>
</protein>
<organism evidence="8 9">
    <name type="scientific">Corchorus olitorius</name>
    <dbReference type="NCBI Taxonomy" id="93759"/>
    <lineage>
        <taxon>Eukaryota</taxon>
        <taxon>Viridiplantae</taxon>
        <taxon>Streptophyta</taxon>
        <taxon>Embryophyta</taxon>
        <taxon>Tracheophyta</taxon>
        <taxon>Spermatophyta</taxon>
        <taxon>Magnoliopsida</taxon>
        <taxon>eudicotyledons</taxon>
        <taxon>Gunneridae</taxon>
        <taxon>Pentapetalae</taxon>
        <taxon>rosids</taxon>
        <taxon>malvids</taxon>
        <taxon>Malvales</taxon>
        <taxon>Malvaceae</taxon>
        <taxon>Grewioideae</taxon>
        <taxon>Apeibeae</taxon>
        <taxon>Corchorus</taxon>
    </lineage>
</organism>
<feature type="compositionally biased region" description="Low complexity" evidence="6">
    <location>
        <begin position="93"/>
        <end position="105"/>
    </location>
</feature>
<name>A0A1R3INU6_9ROSI</name>